<gene>
    <name evidence="2" type="ORF">ACEG43_03660</name>
</gene>
<dbReference type="PANTHER" id="PTHR46825">
    <property type="entry name" value="D-ALANYL-D-ALANINE-CARBOXYPEPTIDASE/ENDOPEPTIDASE AMPH"/>
    <property type="match status" value="1"/>
</dbReference>
<dbReference type="Pfam" id="PF00144">
    <property type="entry name" value="Beta-lactamase"/>
    <property type="match status" value="1"/>
</dbReference>
<evidence type="ECO:0000259" key="1">
    <source>
        <dbReference type="Pfam" id="PF00144"/>
    </source>
</evidence>
<proteinExistence type="predicted"/>
<comment type="caution">
    <text evidence="2">The sequence shown here is derived from an EMBL/GenBank/DDBJ whole genome shotgun (WGS) entry which is preliminary data.</text>
</comment>
<dbReference type="Gene3D" id="3.40.710.10">
    <property type="entry name" value="DD-peptidase/beta-lactamase superfamily"/>
    <property type="match status" value="1"/>
</dbReference>
<accession>A0ABV4SE85</accession>
<organism evidence="2 3">
    <name type="scientific">Streptomyces aureus</name>
    <dbReference type="NCBI Taxonomy" id="193461"/>
    <lineage>
        <taxon>Bacteria</taxon>
        <taxon>Bacillati</taxon>
        <taxon>Actinomycetota</taxon>
        <taxon>Actinomycetes</taxon>
        <taxon>Kitasatosporales</taxon>
        <taxon>Streptomycetaceae</taxon>
        <taxon>Streptomyces</taxon>
    </lineage>
</organism>
<dbReference type="EMBL" id="JBGOSP010000002">
    <property type="protein sequence ID" value="MFA3835288.1"/>
    <property type="molecule type" value="Genomic_DNA"/>
</dbReference>
<dbReference type="PANTHER" id="PTHR46825:SF9">
    <property type="entry name" value="BETA-LACTAMASE-RELATED DOMAIN-CONTAINING PROTEIN"/>
    <property type="match status" value="1"/>
</dbReference>
<evidence type="ECO:0000313" key="2">
    <source>
        <dbReference type="EMBL" id="MFA3835288.1"/>
    </source>
</evidence>
<evidence type="ECO:0000313" key="3">
    <source>
        <dbReference type="Proteomes" id="UP001571476"/>
    </source>
</evidence>
<sequence>MSELNDLRGWLESRLPELLAEHKVPAASIAVYAHGEMIDRAAGVLNKNTGVEATADSVFQIGSITKVWTTTLAMQLVDEGALDIDAPVRAYLPEFAVGDETASAKITVRQLMCHTSGFEGDIFLDTGRGDDAVHKLVTLLADVPQLFAPGEMFSYNNAAFCVLGRIVEVLRDKSYDDCLRDHLCTPLGLTHVAPSPYEAVRFRAASGHLTPEQGAEPQPAQVWALPRSNAPAGSMLAMRPRDLLTFARMHLDGGRGPDGTPVLTPESALAMRHREVELSDLGLMGDAWGLGWSLFDRPGGAVIGHDGGTLGQSAFLRVAPEHDIAVALLTNGGNPLPLYVELVGRVLRELAGIEMPAPPVPHTEAPSIETARFVGVYSSSVSDTVVSEDADGRLWVERTPKGVFAELDGGPPERIELVAYDGDKLIPAMPQHGMHTVHAFVGDDGNGRAQFLHTGRADRRVSR</sequence>
<dbReference type="InterPro" id="IPR012338">
    <property type="entry name" value="Beta-lactam/transpept-like"/>
</dbReference>
<dbReference type="Proteomes" id="UP001571476">
    <property type="component" value="Unassembled WGS sequence"/>
</dbReference>
<reference evidence="2 3" key="1">
    <citation type="submission" date="2024-08" db="EMBL/GenBank/DDBJ databases">
        <title>Genome sequence of Streptomyces aureus CACIA-1.46HGO.</title>
        <authorList>
            <person name="Evangelista-Martinez Z."/>
        </authorList>
    </citation>
    <scope>NUCLEOTIDE SEQUENCE [LARGE SCALE GENOMIC DNA]</scope>
    <source>
        <strain evidence="2 3">CACIA-1.46HGO</strain>
    </source>
</reference>
<dbReference type="RefSeq" id="WP_372561316.1">
    <property type="nucleotide sequence ID" value="NZ_JBGOSP010000002.1"/>
</dbReference>
<keyword evidence="2" id="KW-0378">Hydrolase</keyword>
<feature type="domain" description="Beta-lactamase-related" evidence="1">
    <location>
        <begin position="14"/>
        <end position="337"/>
    </location>
</feature>
<dbReference type="GO" id="GO:0016787">
    <property type="term" value="F:hydrolase activity"/>
    <property type="evidence" value="ECO:0007669"/>
    <property type="project" value="UniProtKB-KW"/>
</dbReference>
<dbReference type="SUPFAM" id="SSF56601">
    <property type="entry name" value="beta-lactamase/transpeptidase-like"/>
    <property type="match status" value="1"/>
</dbReference>
<dbReference type="InterPro" id="IPR050491">
    <property type="entry name" value="AmpC-like"/>
</dbReference>
<name>A0ABV4SE85_9ACTN</name>
<dbReference type="EC" id="3.-.-.-" evidence="2"/>
<keyword evidence="3" id="KW-1185">Reference proteome</keyword>
<dbReference type="InterPro" id="IPR001466">
    <property type="entry name" value="Beta-lactam-related"/>
</dbReference>
<protein>
    <submittedName>
        <fullName evidence="2">Serine hydrolase domain-containing protein</fullName>
        <ecNumber evidence="2">3.-.-.-</ecNumber>
    </submittedName>
</protein>